<organism evidence="1 2">
    <name type="scientific">Lophiotrema nucula</name>
    <dbReference type="NCBI Taxonomy" id="690887"/>
    <lineage>
        <taxon>Eukaryota</taxon>
        <taxon>Fungi</taxon>
        <taxon>Dikarya</taxon>
        <taxon>Ascomycota</taxon>
        <taxon>Pezizomycotina</taxon>
        <taxon>Dothideomycetes</taxon>
        <taxon>Pleosporomycetidae</taxon>
        <taxon>Pleosporales</taxon>
        <taxon>Lophiotremataceae</taxon>
        <taxon>Lophiotrema</taxon>
    </lineage>
</organism>
<dbReference type="EMBL" id="ML977338">
    <property type="protein sequence ID" value="KAF2110529.1"/>
    <property type="molecule type" value="Genomic_DNA"/>
</dbReference>
<evidence type="ECO:0000313" key="1">
    <source>
        <dbReference type="EMBL" id="KAF2110529.1"/>
    </source>
</evidence>
<reference evidence="1" key="1">
    <citation type="journal article" date="2020" name="Stud. Mycol.">
        <title>101 Dothideomycetes genomes: a test case for predicting lifestyles and emergence of pathogens.</title>
        <authorList>
            <person name="Haridas S."/>
            <person name="Albert R."/>
            <person name="Binder M."/>
            <person name="Bloem J."/>
            <person name="Labutti K."/>
            <person name="Salamov A."/>
            <person name="Andreopoulos B."/>
            <person name="Baker S."/>
            <person name="Barry K."/>
            <person name="Bills G."/>
            <person name="Bluhm B."/>
            <person name="Cannon C."/>
            <person name="Castanera R."/>
            <person name="Culley D."/>
            <person name="Daum C."/>
            <person name="Ezra D."/>
            <person name="Gonzalez J."/>
            <person name="Henrissat B."/>
            <person name="Kuo A."/>
            <person name="Liang C."/>
            <person name="Lipzen A."/>
            <person name="Lutzoni F."/>
            <person name="Magnuson J."/>
            <person name="Mondo S."/>
            <person name="Nolan M."/>
            <person name="Ohm R."/>
            <person name="Pangilinan J."/>
            <person name="Park H.-J."/>
            <person name="Ramirez L."/>
            <person name="Alfaro M."/>
            <person name="Sun H."/>
            <person name="Tritt A."/>
            <person name="Yoshinaga Y."/>
            <person name="Zwiers L.-H."/>
            <person name="Turgeon B."/>
            <person name="Goodwin S."/>
            <person name="Spatafora J."/>
            <person name="Crous P."/>
            <person name="Grigoriev I."/>
        </authorList>
    </citation>
    <scope>NUCLEOTIDE SEQUENCE</scope>
    <source>
        <strain evidence="1">CBS 627.86</strain>
    </source>
</reference>
<sequence length="233" mass="26257">MADQQAFAAYVMPIYQFPNRSLCTMKAPVAQPAKDTPTELLASMICPYLRDHTLREITEHKDYMFAIADAIGAYHDYAVTELERANGDQTPLLEPAQVFAKLDRAKHAATKVFATQNTFRGAITKLREFVHDVLSESRFRVDPSVTAVYKYRAEGTNEKERNIREMIRSTAEPVVGPAFAMQNVSAKDELRAAAQGYIGELRQRYKNLVGEMGELKEMVNVALREAQGHLSKR</sequence>
<gene>
    <name evidence="1" type="ORF">BDV96DRAFT_604088</name>
</gene>
<name>A0A6A5YTK7_9PLEO</name>
<protein>
    <submittedName>
        <fullName evidence="1">Uncharacterized protein</fullName>
    </submittedName>
</protein>
<proteinExistence type="predicted"/>
<dbReference type="Proteomes" id="UP000799770">
    <property type="component" value="Unassembled WGS sequence"/>
</dbReference>
<evidence type="ECO:0000313" key="2">
    <source>
        <dbReference type="Proteomes" id="UP000799770"/>
    </source>
</evidence>
<accession>A0A6A5YTK7</accession>
<dbReference type="AlphaFoldDB" id="A0A6A5YTK7"/>
<keyword evidence="2" id="KW-1185">Reference proteome</keyword>